<proteinExistence type="predicted"/>
<dbReference type="InterPro" id="IPR012337">
    <property type="entry name" value="RNaseH-like_sf"/>
</dbReference>
<sequence>MFQDMMQRSNDSDAIKLYHLENSLKGDAEGVIDIETLQSNDYARAWEILEERFGNQRLIIESHILALLNMQKISKKSSKDLRSLVDECSRHVDNLIKVDQRLSGMSQMFVVTLLTRVLDDQTRELWEASINQSELPDYEQMIHFLKQRCVILERCENSTPATRKFPDSKIPSSKPDFYKSSYAATVSSEYTCDVCSGQHQNFRCPVFKKLTVKQRPLAPKHILDLLSRMEKLICKRNALIARVKAELSVVKDLHLRKPSRSEVMDRLDQLKETAVSFRAIQAEIEENQEDPVAIASVFNVREDFFGAFYKARDALEDLIEEEQSTCSQRTNAEPDDWREAMKLLMETQRQMLLNQSTLFRTAGTSLAQNGGELVDYAVRSGEQASSCVPQVRLPAINIPPFNGERKNWMTFKDLYVSTIHNRKDISDSLKMQYLFSYLEGDAKQLVNKFTISSANYANAWDTLTGHYDKKRYTVFALVREFMDQPGITQASSQSLNKLASTLDEVVQQLDTLGIEYQGRDPWLIYLTLEKLDNETRAGWSEKVVDNENPTFEELMEFVKKRCEMLETCSAFSKKATGEVLRKEQSKVSEKKVKALVAMTTDKKCAKCSSEHATFVCEEFKKMNLKERRGFAQEANLCFNCLRASHSAKSCLSKSVCRTQGCGQRHHTLLCPNVSKENDAPADNTVKSESPNSSAMEEQIVTSLTVAVDTKPSIPVFPTAVVQVRKDDGTFGRVRVLIDSGAQASMVTEDCVRKLGLVRRNGKVVVTGIGQQAAGTTRGVVTLHLASRFNENVVITTSAYVLGKLTSTLPSQRFNIGNMKLLENVKEMADPTFNKPGPIDVILGADVFLALLEGGQVKDESGQTVAQSTVFGWIAAGRYDEAEVMQGNHAIVSLHTEMDLNRTLQQFWEYEEIFKPPPFTPSETKVIEHFDSTTQRDATGRFIVKLPFDDSKPALGESLSAATKRLMSMERRFASNPEFHQEYVNFMREYLELNHMELVPADQLEKQTSEHYYLPHHAVIKADSSTTKLRVVFDGSCGTSTGVSLNDRLLAGPNINTDLLSVLLRFRSYKVAFSADIAKMYRQVVVSEDDRDFQRVVWRENTDLPIQHYRLSTVTYGTKTAPYLAIRAMRESAKDYTSTHPAAVERIVHDFYVDDLLSGANNEEEAACIKQEISDILSKSGFELRKWASSCPNLVQDDSPASVPVKLSDEADAVKALGIHWYPNDDQFGFKVNLPINAINTKRQMISDASKLFDPFGWLAPVIVKIKILYQYLWLYDVNWDDPLPTAIESEWVEIKQQLRQLETIRIPRFVTHNRGKLQLHGFSDSSEQAYAAVVYSRCIDDEGNITVLLVAAKSRVAPIKQVSLPRLELNGALLLTELMKKVSEALPNLEIEHFAWTDSTIVLQWLSSHPRSWKTYVANRTSAILEFLPRDRWRHVNSESNPADCASRGISPSELVHHKLWFHGPEWLSADESEWPSNAVQPVLSDELPEARNMKIMHTTETSITPLRDNYLVEQQLLERRSRFNLIVRSLACVNRFVHNIKSRTEQRHTGQLIPSEIHQAKLQLLRAAQHEVFAPEIKILRSGKLLSSKNVLAALHPFLDSTGTIRVGGRLENSDQPYDRKHPVILPKSHRVTQLLVLELHLQNLHAGPTLLTAVINQQFWIVGCQTVVRDVVRGCTRCVRLKGKTATQLMGNLPPARVLATRAFAYVGIDYAGPLKIKAGCVRGVKVSKGYIVVYVCLSTRAVHLEAASDMSTNTFISTLKRFVSRRGYPNEIRSDNGTNFIGADRVLREFVDQIQSHTKDAERYLSNLGIKWVFNPPSAPHMGGIWEAAVKSVKCHLVAEFGTEATTFEDLTTILCQIEACLNSRPLCPLSSNPDSCEALTPGHFLVGQPLNLIPEPDVRHIPRNRLDQWQDMQHRSVQIWSRWKDEYLASLQPRTKWRSVHPNISVGQLVLVKNDNAPPTQWELARVQEVHPDVSGVVRTVTLRRGTTVYQRPIHKLCVLPGLDKGAASVQNGQHTAARKSIRLPSLIAKEPPSSHSGRFPQTVGLNRQGGTLLGTVVPVSSWAVPIPSKKEDACHPNTTQLCLLVPSAKYRAETPSSFAIPARVPAAQWDTSHCVGHRTHKNPRQRYCAQRVSNPDRAIAGRQPIAPIPTGLNESESH</sequence>
<dbReference type="PANTHER" id="PTHR47331:SF1">
    <property type="entry name" value="GAG-LIKE PROTEIN"/>
    <property type="match status" value="1"/>
</dbReference>
<evidence type="ECO:0000256" key="1">
    <source>
        <dbReference type="SAM" id="MobiDB-lite"/>
    </source>
</evidence>
<dbReference type="Proteomes" id="UP000069940">
    <property type="component" value="Unassembled WGS sequence"/>
</dbReference>
<dbReference type="Pfam" id="PF00665">
    <property type="entry name" value="rve"/>
    <property type="match status" value="1"/>
</dbReference>
<dbReference type="CDD" id="cd01644">
    <property type="entry name" value="RT_pepA17"/>
    <property type="match status" value="1"/>
</dbReference>
<dbReference type="Pfam" id="PF03564">
    <property type="entry name" value="DUF1759"/>
    <property type="match status" value="2"/>
</dbReference>
<protein>
    <recommendedName>
        <fullName evidence="2">Integrase catalytic domain-containing protein</fullName>
    </recommendedName>
</protein>
<dbReference type="SUPFAM" id="SSF56672">
    <property type="entry name" value="DNA/RNA polymerases"/>
    <property type="match status" value="1"/>
</dbReference>
<reference evidence="4" key="1">
    <citation type="journal article" date="2015" name="Proc. Natl. Acad. Sci. U.S.A.">
        <title>Genome sequence of the Asian Tiger mosquito, Aedes albopictus, reveals insights into its biology, genetics, and evolution.</title>
        <authorList>
            <person name="Chen X.G."/>
            <person name="Jiang X."/>
            <person name="Gu J."/>
            <person name="Xu M."/>
            <person name="Wu Y."/>
            <person name="Deng Y."/>
            <person name="Zhang C."/>
            <person name="Bonizzoni M."/>
            <person name="Dermauw W."/>
            <person name="Vontas J."/>
            <person name="Armbruster P."/>
            <person name="Huang X."/>
            <person name="Yang Y."/>
            <person name="Zhang H."/>
            <person name="He W."/>
            <person name="Peng H."/>
            <person name="Liu Y."/>
            <person name="Wu K."/>
            <person name="Chen J."/>
            <person name="Lirakis M."/>
            <person name="Topalis P."/>
            <person name="Van Leeuwen T."/>
            <person name="Hall A.B."/>
            <person name="Jiang X."/>
            <person name="Thorpe C."/>
            <person name="Mueller R.L."/>
            <person name="Sun C."/>
            <person name="Waterhouse R.M."/>
            <person name="Yan G."/>
            <person name="Tu Z.J."/>
            <person name="Fang X."/>
            <person name="James A.A."/>
        </authorList>
    </citation>
    <scope>NUCLEOTIDE SEQUENCE [LARGE SCALE GENOMIC DNA]</scope>
    <source>
        <strain evidence="4">Foshan</strain>
    </source>
</reference>
<dbReference type="Pfam" id="PF18701">
    <property type="entry name" value="DUF5641"/>
    <property type="match status" value="1"/>
</dbReference>
<dbReference type="Gene3D" id="2.40.70.10">
    <property type="entry name" value="Acid Proteases"/>
    <property type="match status" value="1"/>
</dbReference>
<evidence type="ECO:0000313" key="3">
    <source>
        <dbReference type="EnsemblMetazoa" id="AALFPA23_006344.P8228"/>
    </source>
</evidence>
<evidence type="ECO:0000259" key="2">
    <source>
        <dbReference type="PROSITE" id="PS50994"/>
    </source>
</evidence>
<name>A0ABM1Y6Y0_AEDAL</name>
<dbReference type="GeneID" id="134286473"/>
<dbReference type="InterPro" id="IPR043128">
    <property type="entry name" value="Rev_trsase/Diguanyl_cyclase"/>
</dbReference>
<reference evidence="3" key="2">
    <citation type="submission" date="2025-05" db="UniProtKB">
        <authorList>
            <consortium name="EnsemblMetazoa"/>
        </authorList>
    </citation>
    <scope>IDENTIFICATION</scope>
    <source>
        <strain evidence="3">Foshan</strain>
    </source>
</reference>
<dbReference type="InterPro" id="IPR040676">
    <property type="entry name" value="DUF5641"/>
</dbReference>
<dbReference type="SUPFAM" id="SSF53098">
    <property type="entry name" value="Ribonuclease H-like"/>
    <property type="match status" value="1"/>
</dbReference>
<dbReference type="InterPro" id="IPR008042">
    <property type="entry name" value="Retrotrans_Pao"/>
</dbReference>
<dbReference type="InterPro" id="IPR000477">
    <property type="entry name" value="RT_dom"/>
</dbReference>
<dbReference type="InterPro" id="IPR043502">
    <property type="entry name" value="DNA/RNA_pol_sf"/>
</dbReference>
<dbReference type="CDD" id="cd00303">
    <property type="entry name" value="retropepsin_like"/>
    <property type="match status" value="1"/>
</dbReference>
<feature type="domain" description="Integrase catalytic" evidence="2">
    <location>
        <begin position="1692"/>
        <end position="1893"/>
    </location>
</feature>
<dbReference type="Gene3D" id="3.30.420.10">
    <property type="entry name" value="Ribonuclease H-like superfamily/Ribonuclease H"/>
    <property type="match status" value="1"/>
</dbReference>
<dbReference type="InterPro" id="IPR036397">
    <property type="entry name" value="RNaseH_sf"/>
</dbReference>
<accession>A0ABM1Y6Y0</accession>
<feature type="region of interest" description="Disordered" evidence="1">
    <location>
        <begin position="2141"/>
        <end position="2163"/>
    </location>
</feature>
<keyword evidence="4" id="KW-1185">Reference proteome</keyword>
<dbReference type="RefSeq" id="XP_062704071.1">
    <property type="nucleotide sequence ID" value="XM_062848087.1"/>
</dbReference>
<dbReference type="InterPro" id="IPR005312">
    <property type="entry name" value="DUF1759"/>
</dbReference>
<dbReference type="InterPro" id="IPR021109">
    <property type="entry name" value="Peptidase_aspartic_dom_sf"/>
</dbReference>
<dbReference type="Pfam" id="PF00078">
    <property type="entry name" value="RVT_1"/>
    <property type="match status" value="1"/>
</dbReference>
<evidence type="ECO:0000313" key="4">
    <source>
        <dbReference type="Proteomes" id="UP000069940"/>
    </source>
</evidence>
<dbReference type="Gene3D" id="3.10.10.10">
    <property type="entry name" value="HIV Type 1 Reverse Transcriptase, subunit A, domain 1"/>
    <property type="match status" value="1"/>
</dbReference>
<organism evidence="3 4">
    <name type="scientific">Aedes albopictus</name>
    <name type="common">Asian tiger mosquito</name>
    <name type="synonym">Stegomyia albopicta</name>
    <dbReference type="NCBI Taxonomy" id="7160"/>
    <lineage>
        <taxon>Eukaryota</taxon>
        <taxon>Metazoa</taxon>
        <taxon>Ecdysozoa</taxon>
        <taxon>Arthropoda</taxon>
        <taxon>Hexapoda</taxon>
        <taxon>Insecta</taxon>
        <taxon>Pterygota</taxon>
        <taxon>Neoptera</taxon>
        <taxon>Endopterygota</taxon>
        <taxon>Diptera</taxon>
        <taxon>Nematocera</taxon>
        <taxon>Culicoidea</taxon>
        <taxon>Culicidae</taxon>
        <taxon>Culicinae</taxon>
        <taxon>Aedini</taxon>
        <taxon>Aedes</taxon>
        <taxon>Stegomyia</taxon>
    </lineage>
</organism>
<dbReference type="PROSITE" id="PS50994">
    <property type="entry name" value="INTEGRASE"/>
    <property type="match status" value="1"/>
</dbReference>
<dbReference type="Pfam" id="PF05380">
    <property type="entry name" value="Peptidase_A17"/>
    <property type="match status" value="1"/>
</dbReference>
<dbReference type="EnsemblMetazoa" id="AALFPA23_006344.R8228">
    <property type="protein sequence ID" value="AALFPA23_006344.P8228"/>
    <property type="gene ID" value="AALFPA23_006344"/>
</dbReference>
<dbReference type="PANTHER" id="PTHR47331">
    <property type="entry name" value="PHD-TYPE DOMAIN-CONTAINING PROTEIN"/>
    <property type="match status" value="1"/>
</dbReference>
<dbReference type="InterPro" id="IPR001584">
    <property type="entry name" value="Integrase_cat-core"/>
</dbReference>
<dbReference type="Gene3D" id="3.30.70.270">
    <property type="match status" value="1"/>
</dbReference>